<dbReference type="AlphaFoldDB" id="A0A0C3A2A9"/>
<comment type="pathway">
    <text evidence="1">Cofactor biosynthesis; tetrahydrofolate biosynthesis; 5,6,7,8-tetrahydrofolate from 7,8-dihydrofolate: step 1/1.</text>
</comment>
<dbReference type="Pfam" id="PF00186">
    <property type="entry name" value="DHFR_1"/>
    <property type="match status" value="1"/>
</dbReference>
<sequence>MSGLTIMVGATPSNGIGQNGAVPWHIRKDLSCFMHITSAAPDGKINALIMGRGTWESINSRPLKNRVNAVLTRNSEYPLAPASNGSLQHTETEFFQDLETAVDVLESRPDMHRLFIMGGSSLFEETLGYGTTSDPYLLADRIILTRIYKPDYDCDVFLPLPDFEHTGPWRRASYEEFVAWANVGDFKIPKGIQREGDAKFEIQMWVKA</sequence>
<proteinExistence type="inferred from homology"/>
<dbReference type="Gene3D" id="3.40.430.10">
    <property type="entry name" value="Dihydrofolate Reductase, subunit A"/>
    <property type="match status" value="1"/>
</dbReference>
<evidence type="ECO:0000256" key="4">
    <source>
        <dbReference type="ARBA" id="ARBA00022563"/>
    </source>
</evidence>
<dbReference type="OrthoDB" id="414698at2759"/>
<evidence type="ECO:0000256" key="5">
    <source>
        <dbReference type="ARBA" id="ARBA00022857"/>
    </source>
</evidence>
<dbReference type="STRING" id="1036808.A0A0C3A2A9"/>
<dbReference type="UniPathway" id="UPA00077">
    <property type="reaction ID" value="UER00158"/>
</dbReference>
<reference evidence="10" key="2">
    <citation type="submission" date="2015-01" db="EMBL/GenBank/DDBJ databases">
        <title>Evolutionary Origins and Diversification of the Mycorrhizal Mutualists.</title>
        <authorList>
            <consortium name="DOE Joint Genome Institute"/>
            <consortium name="Mycorrhizal Genomics Consortium"/>
            <person name="Kohler A."/>
            <person name="Kuo A."/>
            <person name="Nagy L.G."/>
            <person name="Floudas D."/>
            <person name="Copeland A."/>
            <person name="Barry K.W."/>
            <person name="Cichocki N."/>
            <person name="Veneault-Fourrey C."/>
            <person name="LaButti K."/>
            <person name="Lindquist E.A."/>
            <person name="Lipzen A."/>
            <person name="Lundell T."/>
            <person name="Morin E."/>
            <person name="Murat C."/>
            <person name="Riley R."/>
            <person name="Ohm R."/>
            <person name="Sun H."/>
            <person name="Tunlid A."/>
            <person name="Henrissat B."/>
            <person name="Grigoriev I.V."/>
            <person name="Hibbett D.S."/>
            <person name="Martin F."/>
        </authorList>
    </citation>
    <scope>NUCLEOTIDE SEQUENCE [LARGE SCALE GENOMIC DNA]</scope>
    <source>
        <strain evidence="10">Foug A</strain>
    </source>
</reference>
<keyword evidence="6" id="KW-0560">Oxidoreductase</keyword>
<evidence type="ECO:0000256" key="6">
    <source>
        <dbReference type="ARBA" id="ARBA00023002"/>
    </source>
</evidence>
<dbReference type="InterPro" id="IPR012259">
    <property type="entry name" value="DHFR"/>
</dbReference>
<dbReference type="PROSITE" id="PS51330">
    <property type="entry name" value="DHFR_2"/>
    <property type="match status" value="1"/>
</dbReference>
<dbReference type="HOGENOM" id="CLU_043966_2_1_1"/>
<evidence type="ECO:0000259" key="8">
    <source>
        <dbReference type="PROSITE" id="PS51330"/>
    </source>
</evidence>
<evidence type="ECO:0000256" key="7">
    <source>
        <dbReference type="RuleBase" id="RU004474"/>
    </source>
</evidence>
<dbReference type="InterPro" id="IPR017925">
    <property type="entry name" value="DHFR_CS"/>
</dbReference>
<organism evidence="9 10">
    <name type="scientific">Scleroderma citrinum Foug A</name>
    <dbReference type="NCBI Taxonomy" id="1036808"/>
    <lineage>
        <taxon>Eukaryota</taxon>
        <taxon>Fungi</taxon>
        <taxon>Dikarya</taxon>
        <taxon>Basidiomycota</taxon>
        <taxon>Agaricomycotina</taxon>
        <taxon>Agaricomycetes</taxon>
        <taxon>Agaricomycetidae</taxon>
        <taxon>Boletales</taxon>
        <taxon>Sclerodermatineae</taxon>
        <taxon>Sclerodermataceae</taxon>
        <taxon>Scleroderma</taxon>
    </lineage>
</organism>
<dbReference type="PANTHER" id="PTHR48069">
    <property type="entry name" value="DIHYDROFOLATE REDUCTASE"/>
    <property type="match status" value="1"/>
</dbReference>
<dbReference type="GO" id="GO:0046452">
    <property type="term" value="P:dihydrofolate metabolic process"/>
    <property type="evidence" value="ECO:0007669"/>
    <property type="project" value="TreeGrafter"/>
</dbReference>
<keyword evidence="5" id="KW-0521">NADP</keyword>
<feature type="domain" description="DHFR" evidence="8">
    <location>
        <begin position="3"/>
        <end position="207"/>
    </location>
</feature>
<evidence type="ECO:0000313" key="9">
    <source>
        <dbReference type="EMBL" id="KIM67803.1"/>
    </source>
</evidence>
<dbReference type="GO" id="GO:0046654">
    <property type="term" value="P:tetrahydrofolate biosynthetic process"/>
    <property type="evidence" value="ECO:0007669"/>
    <property type="project" value="UniProtKB-UniPathway"/>
</dbReference>
<dbReference type="EMBL" id="KN822011">
    <property type="protein sequence ID" value="KIM67803.1"/>
    <property type="molecule type" value="Genomic_DNA"/>
</dbReference>
<keyword evidence="4" id="KW-0554">One-carbon metabolism</keyword>
<name>A0A0C3A2A9_9AGAM</name>
<evidence type="ECO:0000256" key="1">
    <source>
        <dbReference type="ARBA" id="ARBA00004903"/>
    </source>
</evidence>
<evidence type="ECO:0000256" key="3">
    <source>
        <dbReference type="ARBA" id="ARBA00018886"/>
    </source>
</evidence>
<dbReference type="GO" id="GO:0046655">
    <property type="term" value="P:folic acid metabolic process"/>
    <property type="evidence" value="ECO:0007669"/>
    <property type="project" value="TreeGrafter"/>
</dbReference>
<comment type="similarity">
    <text evidence="7">Belongs to the dihydrofolate reductase family.</text>
</comment>
<dbReference type="InParanoid" id="A0A0C3A2A9"/>
<dbReference type="GO" id="GO:0005739">
    <property type="term" value="C:mitochondrion"/>
    <property type="evidence" value="ECO:0007669"/>
    <property type="project" value="TreeGrafter"/>
</dbReference>
<reference evidence="9 10" key="1">
    <citation type="submission" date="2014-04" db="EMBL/GenBank/DDBJ databases">
        <authorList>
            <consortium name="DOE Joint Genome Institute"/>
            <person name="Kuo A."/>
            <person name="Kohler A."/>
            <person name="Nagy L.G."/>
            <person name="Floudas D."/>
            <person name="Copeland A."/>
            <person name="Barry K.W."/>
            <person name="Cichocki N."/>
            <person name="Veneault-Fourrey C."/>
            <person name="LaButti K."/>
            <person name="Lindquist E.A."/>
            <person name="Lipzen A."/>
            <person name="Lundell T."/>
            <person name="Morin E."/>
            <person name="Murat C."/>
            <person name="Sun H."/>
            <person name="Tunlid A."/>
            <person name="Henrissat B."/>
            <person name="Grigoriev I.V."/>
            <person name="Hibbett D.S."/>
            <person name="Martin F."/>
            <person name="Nordberg H.P."/>
            <person name="Cantor M.N."/>
            <person name="Hua S.X."/>
        </authorList>
    </citation>
    <scope>NUCLEOTIDE SEQUENCE [LARGE SCALE GENOMIC DNA]</scope>
    <source>
        <strain evidence="9 10">Foug A</strain>
    </source>
</reference>
<dbReference type="CDD" id="cd00209">
    <property type="entry name" value="DHFR"/>
    <property type="match status" value="1"/>
</dbReference>
<gene>
    <name evidence="9" type="ORF">SCLCIDRAFT_1209945</name>
</gene>
<dbReference type="PANTHER" id="PTHR48069:SF3">
    <property type="entry name" value="DIHYDROFOLATE REDUCTASE"/>
    <property type="match status" value="1"/>
</dbReference>
<dbReference type="PROSITE" id="PS00075">
    <property type="entry name" value="DHFR_1"/>
    <property type="match status" value="1"/>
</dbReference>
<evidence type="ECO:0000313" key="10">
    <source>
        <dbReference type="Proteomes" id="UP000053989"/>
    </source>
</evidence>
<accession>A0A0C3A2A9</accession>
<dbReference type="InterPro" id="IPR024072">
    <property type="entry name" value="DHFR-like_dom_sf"/>
</dbReference>
<keyword evidence="10" id="KW-1185">Reference proteome</keyword>
<dbReference type="PRINTS" id="PR00070">
    <property type="entry name" value="DHFR"/>
</dbReference>
<dbReference type="InterPro" id="IPR001796">
    <property type="entry name" value="DHFR_dom"/>
</dbReference>
<protein>
    <recommendedName>
        <fullName evidence="3">Dihydrofolate reductase</fullName>
        <ecNumber evidence="2">1.5.1.3</ecNumber>
    </recommendedName>
</protein>
<dbReference type="EC" id="1.5.1.3" evidence="2"/>
<dbReference type="GO" id="GO:0006730">
    <property type="term" value="P:one-carbon metabolic process"/>
    <property type="evidence" value="ECO:0007669"/>
    <property type="project" value="UniProtKB-KW"/>
</dbReference>
<evidence type="ECO:0000256" key="2">
    <source>
        <dbReference type="ARBA" id="ARBA00012856"/>
    </source>
</evidence>
<dbReference type="Proteomes" id="UP000053989">
    <property type="component" value="Unassembled WGS sequence"/>
</dbReference>
<dbReference type="GO" id="GO:0050661">
    <property type="term" value="F:NADP binding"/>
    <property type="evidence" value="ECO:0007669"/>
    <property type="project" value="InterPro"/>
</dbReference>
<dbReference type="GO" id="GO:0004146">
    <property type="term" value="F:dihydrofolate reductase activity"/>
    <property type="evidence" value="ECO:0007669"/>
    <property type="project" value="UniProtKB-EC"/>
</dbReference>
<dbReference type="SUPFAM" id="SSF53597">
    <property type="entry name" value="Dihydrofolate reductase-like"/>
    <property type="match status" value="1"/>
</dbReference>